<accession>A0A9D9HZE1</accession>
<gene>
    <name evidence="9" type="ORF">IAC13_03350</name>
</gene>
<dbReference type="PANTHER" id="PTHR21716:SF53">
    <property type="entry name" value="PERMEASE PERM-RELATED"/>
    <property type="match status" value="1"/>
</dbReference>
<dbReference type="PANTHER" id="PTHR21716">
    <property type="entry name" value="TRANSMEMBRANE PROTEIN"/>
    <property type="match status" value="1"/>
</dbReference>
<feature type="transmembrane region" description="Helical" evidence="8">
    <location>
        <begin position="54"/>
        <end position="75"/>
    </location>
</feature>
<dbReference type="Pfam" id="PF01594">
    <property type="entry name" value="AI-2E_transport"/>
    <property type="match status" value="1"/>
</dbReference>
<comment type="caution">
    <text evidence="9">The sequence shown here is derived from an EMBL/GenBank/DDBJ whole genome shotgun (WGS) entry which is preliminary data.</text>
</comment>
<comment type="similarity">
    <text evidence="2">Belongs to the autoinducer-2 exporter (AI-2E) (TC 2.A.86) family.</text>
</comment>
<sequence>MRKKIRACLKTDYIIMSGYVVFTVLTIVAFSYLITKLDSIMAWFLHSMQSFFRITAPILIGAVVAWLLDPVVTWFEKYLCKMNKKKVGYSRKNRILAVIFTFLLIFGVILTLCIFAIYSISKQIQGDSIMSMKALMTNYLESFVSSLKQLDHTFSSLHLGDGIFTQMYDQIKNSVQNGFSNFTNGLMEVTMNVSSYIIKFSLGIILAIYFLIDKNLFLIYGNVIGKIMLGERVYNSIKRNANDMDRIFSGYVRGQTADVLFMSIATSLLLSIIGIRYGLLIGCIAGICNYIPYAGPFVAYIGTITFGFLNHQEKQVFIAILLLFVLQQIDGNYVGPKMMAKGVEIEPVFILIGVIIGGSIFGFPGMILAVPITAFLKLLFVRFLEKKLVKMERKEKHSENG</sequence>
<evidence type="ECO:0000256" key="6">
    <source>
        <dbReference type="ARBA" id="ARBA00022989"/>
    </source>
</evidence>
<evidence type="ECO:0000256" key="8">
    <source>
        <dbReference type="SAM" id="Phobius"/>
    </source>
</evidence>
<evidence type="ECO:0000256" key="7">
    <source>
        <dbReference type="ARBA" id="ARBA00023136"/>
    </source>
</evidence>
<protein>
    <submittedName>
        <fullName evidence="9">AI-2E family transporter</fullName>
    </submittedName>
</protein>
<dbReference type="InterPro" id="IPR002549">
    <property type="entry name" value="AI-2E-like"/>
</dbReference>
<name>A0A9D9HZE1_9FIRM</name>
<keyword evidence="3" id="KW-0813">Transport</keyword>
<feature type="transmembrane region" description="Helical" evidence="8">
    <location>
        <begin position="95"/>
        <end position="120"/>
    </location>
</feature>
<dbReference type="EMBL" id="JADIML010000092">
    <property type="protein sequence ID" value="MBO8462952.1"/>
    <property type="molecule type" value="Genomic_DNA"/>
</dbReference>
<feature type="transmembrane region" description="Helical" evidence="8">
    <location>
        <begin position="12"/>
        <end position="34"/>
    </location>
</feature>
<evidence type="ECO:0000256" key="1">
    <source>
        <dbReference type="ARBA" id="ARBA00004651"/>
    </source>
</evidence>
<keyword evidence="5 8" id="KW-0812">Transmembrane</keyword>
<feature type="transmembrane region" description="Helical" evidence="8">
    <location>
        <begin position="259"/>
        <end position="278"/>
    </location>
</feature>
<organism evidence="9 10">
    <name type="scientific">Candidatus Scybalomonas excrementavium</name>
    <dbReference type="NCBI Taxonomy" id="2840943"/>
    <lineage>
        <taxon>Bacteria</taxon>
        <taxon>Bacillati</taxon>
        <taxon>Bacillota</taxon>
        <taxon>Clostridia</taxon>
        <taxon>Lachnospirales</taxon>
        <taxon>Lachnospiraceae</taxon>
        <taxon>Lachnospiraceae incertae sedis</taxon>
        <taxon>Candidatus Scybalomonas</taxon>
    </lineage>
</organism>
<keyword evidence="4" id="KW-1003">Cell membrane</keyword>
<proteinExistence type="inferred from homology"/>
<reference evidence="9" key="1">
    <citation type="submission" date="2020-10" db="EMBL/GenBank/DDBJ databases">
        <authorList>
            <person name="Gilroy R."/>
        </authorList>
    </citation>
    <scope>NUCLEOTIDE SEQUENCE</scope>
    <source>
        <strain evidence="9">E3-2379</strain>
    </source>
</reference>
<evidence type="ECO:0000313" key="10">
    <source>
        <dbReference type="Proteomes" id="UP000823618"/>
    </source>
</evidence>
<dbReference type="AlphaFoldDB" id="A0A9D9HZE1"/>
<feature type="transmembrane region" description="Helical" evidence="8">
    <location>
        <begin position="347"/>
        <end position="380"/>
    </location>
</feature>
<dbReference type="GO" id="GO:0055085">
    <property type="term" value="P:transmembrane transport"/>
    <property type="evidence" value="ECO:0007669"/>
    <property type="project" value="TreeGrafter"/>
</dbReference>
<evidence type="ECO:0000256" key="3">
    <source>
        <dbReference type="ARBA" id="ARBA00022448"/>
    </source>
</evidence>
<keyword evidence="6 8" id="KW-1133">Transmembrane helix</keyword>
<keyword evidence="7 8" id="KW-0472">Membrane</keyword>
<evidence type="ECO:0000313" key="9">
    <source>
        <dbReference type="EMBL" id="MBO8462952.1"/>
    </source>
</evidence>
<feature type="transmembrane region" description="Helical" evidence="8">
    <location>
        <begin position="193"/>
        <end position="212"/>
    </location>
</feature>
<feature type="transmembrane region" description="Helical" evidence="8">
    <location>
        <begin position="316"/>
        <end position="335"/>
    </location>
</feature>
<reference evidence="9" key="2">
    <citation type="journal article" date="2021" name="PeerJ">
        <title>Extensive microbial diversity within the chicken gut microbiome revealed by metagenomics and culture.</title>
        <authorList>
            <person name="Gilroy R."/>
            <person name="Ravi A."/>
            <person name="Getino M."/>
            <person name="Pursley I."/>
            <person name="Horton D.L."/>
            <person name="Alikhan N.F."/>
            <person name="Baker D."/>
            <person name="Gharbi K."/>
            <person name="Hall N."/>
            <person name="Watson M."/>
            <person name="Adriaenssens E.M."/>
            <person name="Foster-Nyarko E."/>
            <person name="Jarju S."/>
            <person name="Secka A."/>
            <person name="Antonio M."/>
            <person name="Oren A."/>
            <person name="Chaudhuri R.R."/>
            <person name="La Ragione R."/>
            <person name="Hildebrand F."/>
            <person name="Pallen M.J."/>
        </authorList>
    </citation>
    <scope>NUCLEOTIDE SEQUENCE</scope>
    <source>
        <strain evidence="9">E3-2379</strain>
    </source>
</reference>
<evidence type="ECO:0000256" key="2">
    <source>
        <dbReference type="ARBA" id="ARBA00009773"/>
    </source>
</evidence>
<comment type="subcellular location">
    <subcellularLocation>
        <location evidence="1">Cell membrane</location>
        <topology evidence="1">Multi-pass membrane protein</topology>
    </subcellularLocation>
</comment>
<dbReference type="Proteomes" id="UP000823618">
    <property type="component" value="Unassembled WGS sequence"/>
</dbReference>
<evidence type="ECO:0000256" key="4">
    <source>
        <dbReference type="ARBA" id="ARBA00022475"/>
    </source>
</evidence>
<dbReference type="GO" id="GO:0005886">
    <property type="term" value="C:plasma membrane"/>
    <property type="evidence" value="ECO:0007669"/>
    <property type="project" value="UniProtKB-SubCell"/>
</dbReference>
<evidence type="ECO:0000256" key="5">
    <source>
        <dbReference type="ARBA" id="ARBA00022692"/>
    </source>
</evidence>
<feature type="transmembrane region" description="Helical" evidence="8">
    <location>
        <begin position="290"/>
        <end position="309"/>
    </location>
</feature>